<dbReference type="GeneID" id="5562637"/>
<keyword evidence="3" id="KW-1185">Reference proteome</keyword>
<dbReference type="Pfam" id="PF02014">
    <property type="entry name" value="Reeler"/>
    <property type="match status" value="1"/>
</dbReference>
<dbReference type="CDD" id="cd08544">
    <property type="entry name" value="Reeler"/>
    <property type="match status" value="1"/>
</dbReference>
<dbReference type="Proteomes" id="UP000000262">
    <property type="component" value="Chromosome"/>
</dbReference>
<dbReference type="InterPro" id="IPR042307">
    <property type="entry name" value="Reeler_sf"/>
</dbReference>
<protein>
    <recommendedName>
        <fullName evidence="1">Reelin domain-containing protein</fullName>
    </recommendedName>
</protein>
<dbReference type="eggNOG" id="arCOG09415">
    <property type="taxonomic scope" value="Archaea"/>
</dbReference>
<name>A8AAI9_IGNH4</name>
<dbReference type="KEGG" id="iho:Igni_0759"/>
<dbReference type="RefSeq" id="WP_012122905.1">
    <property type="nucleotide sequence ID" value="NC_009776.1"/>
</dbReference>
<feature type="domain" description="Reelin" evidence="1">
    <location>
        <begin position="41"/>
        <end position="142"/>
    </location>
</feature>
<dbReference type="InterPro" id="IPR002861">
    <property type="entry name" value="Reeler_dom"/>
</dbReference>
<evidence type="ECO:0000313" key="3">
    <source>
        <dbReference type="Proteomes" id="UP000000262"/>
    </source>
</evidence>
<dbReference type="HOGENOM" id="CLU_105302_0_0_2"/>
<dbReference type="Gene3D" id="2.60.40.4060">
    <property type="entry name" value="Reeler domain"/>
    <property type="match status" value="1"/>
</dbReference>
<dbReference type="STRING" id="453591.Igni_0759"/>
<sequence>MKKTSLFLLALLAAPLFAMSNGAPNFGCTMCHQDAKPLSPQHIVIKGLPQYYEPGKSYRITIEVTDANECTPAMTACGGFALQANAGEFKVVDPTNTFIAHPTPTESFVTHTKEGSMKRTWTVEWVAPKERKPVTFRVAVIAANGDGSPFGDYFGMKTFVLQPAVPGVNPTVTTTQGNVITITKTVWVTVTITKTITVTLSG</sequence>
<organism evidence="2 3">
    <name type="scientific">Ignicoccus hospitalis (strain KIN4/I / DSM 18386 / JCM 14125)</name>
    <dbReference type="NCBI Taxonomy" id="453591"/>
    <lineage>
        <taxon>Archaea</taxon>
        <taxon>Thermoproteota</taxon>
        <taxon>Thermoprotei</taxon>
        <taxon>Desulfurococcales</taxon>
        <taxon>Desulfurococcaceae</taxon>
        <taxon>Ignicoccus</taxon>
    </lineage>
</organism>
<reference evidence="2 3" key="1">
    <citation type="journal article" date="2008" name="Genome Biol.">
        <title>A genomic analysis of the archaeal system Ignicoccus hospitalis-Nanoarchaeum equitans.</title>
        <authorList>
            <person name="Podar M."/>
            <person name="Anderson I."/>
            <person name="Makarova K.S."/>
            <person name="Elkins J.G."/>
            <person name="Ivanova N."/>
            <person name="Wall M.A."/>
            <person name="Lykidis A."/>
            <person name="Mavromatis K."/>
            <person name="Sun H."/>
            <person name="Hudson M.E."/>
            <person name="Chen W."/>
            <person name="Deciu C."/>
            <person name="Hutchison D."/>
            <person name="Eads J.R."/>
            <person name="Anderson A."/>
            <person name="Fernandes F."/>
            <person name="Szeto E."/>
            <person name="Lapidus A."/>
            <person name="Kyrpides N.C."/>
            <person name="Saier M.H.Jr."/>
            <person name="Richardson P.M."/>
            <person name="Rachel R."/>
            <person name="Huber H."/>
            <person name="Eisen J.A."/>
            <person name="Koonin E.V."/>
            <person name="Keller M."/>
            <person name="Stetter K.O."/>
        </authorList>
    </citation>
    <scope>NUCLEOTIDE SEQUENCE [LARGE SCALE GENOMIC DNA]</scope>
    <source>
        <strain evidence="3">KIN4/I / DSM 18386 / JCM 14125</strain>
    </source>
</reference>
<accession>A8AAI9</accession>
<dbReference type="NCBIfam" id="NF041895">
    <property type="entry name" value="choice_anch_V"/>
    <property type="match status" value="1"/>
</dbReference>
<dbReference type="OrthoDB" id="15495at2157"/>
<evidence type="ECO:0000259" key="1">
    <source>
        <dbReference type="Pfam" id="PF02014"/>
    </source>
</evidence>
<dbReference type="AlphaFoldDB" id="A8AAI9"/>
<proteinExistence type="predicted"/>
<dbReference type="EMBL" id="CP000816">
    <property type="protein sequence ID" value="ABU81941.1"/>
    <property type="molecule type" value="Genomic_DNA"/>
</dbReference>
<gene>
    <name evidence="2" type="ordered locus">Igni_0759</name>
</gene>
<evidence type="ECO:0000313" key="2">
    <source>
        <dbReference type="EMBL" id="ABU81941.1"/>
    </source>
</evidence>